<dbReference type="GO" id="GO:0016020">
    <property type="term" value="C:membrane"/>
    <property type="evidence" value="ECO:0007669"/>
    <property type="project" value="UniProtKB-SubCell"/>
</dbReference>
<evidence type="ECO:0000256" key="3">
    <source>
        <dbReference type="ARBA" id="ARBA00022989"/>
    </source>
</evidence>
<dbReference type="InterPro" id="IPR049326">
    <property type="entry name" value="Rhodopsin_dom_fungi"/>
</dbReference>
<feature type="transmembrane region" description="Helical" evidence="7">
    <location>
        <begin position="95"/>
        <end position="116"/>
    </location>
</feature>
<evidence type="ECO:0000256" key="7">
    <source>
        <dbReference type="SAM" id="Phobius"/>
    </source>
</evidence>
<feature type="transmembrane region" description="Helical" evidence="7">
    <location>
        <begin position="172"/>
        <end position="195"/>
    </location>
</feature>
<organism evidence="9 10">
    <name type="scientific">Extremus antarcticus</name>
    <dbReference type="NCBI Taxonomy" id="702011"/>
    <lineage>
        <taxon>Eukaryota</taxon>
        <taxon>Fungi</taxon>
        <taxon>Dikarya</taxon>
        <taxon>Ascomycota</taxon>
        <taxon>Pezizomycotina</taxon>
        <taxon>Dothideomycetes</taxon>
        <taxon>Dothideomycetidae</taxon>
        <taxon>Mycosphaerellales</taxon>
        <taxon>Extremaceae</taxon>
        <taxon>Extremus</taxon>
    </lineage>
</organism>
<accession>A0AAJ0D9K6</accession>
<keyword evidence="2 7" id="KW-0812">Transmembrane</keyword>
<feature type="compositionally biased region" description="Polar residues" evidence="6">
    <location>
        <begin position="369"/>
        <end position="383"/>
    </location>
</feature>
<feature type="region of interest" description="Disordered" evidence="6">
    <location>
        <begin position="369"/>
        <end position="451"/>
    </location>
</feature>
<protein>
    <recommendedName>
        <fullName evidence="8">Rhodopsin domain-containing protein</fullName>
    </recommendedName>
</protein>
<evidence type="ECO:0000256" key="1">
    <source>
        <dbReference type="ARBA" id="ARBA00004141"/>
    </source>
</evidence>
<keyword evidence="10" id="KW-1185">Reference proteome</keyword>
<feature type="compositionally biased region" description="Basic and acidic residues" evidence="6">
    <location>
        <begin position="386"/>
        <end position="404"/>
    </location>
</feature>
<dbReference type="PANTHER" id="PTHR33048:SF2">
    <property type="entry name" value="SRPK"/>
    <property type="match status" value="1"/>
</dbReference>
<sequence length="451" mass="50215">MPQPYHDRTFMPEIYVLYALGAFIILLRMAVRIRTVGFRGWQGDDYMAIIALILCVFYVFYYGTNVDFTPAQLAAMSEADQKKVVIGSKMELVAWYNYCTLVWSLKATMLFFFYRLTVGLRQQRLVKVFAVIFAVTYVAVFLTITFGCHPFKRNWQLDPNPGLTCTFKPQNFYVMSVLNVLTDAALLAIPVPLLWALQVSLRKKIILGLLLSSGVFVVSAAIIRAVMTLGAHPSALTVNRWGVRETLAGVIAVNLPILRSLFNKDFWTGPPPKSAKVQTYDSRSALTNSTASTHSPGFSSSRGRDDDCELALYHSNSRSLVTPSSGLSDNKSPHQYTTPPASEHTFSKQTSGYSSINSLAGLQNTVSTSWSVQRDAQPHQSLSPHPELRGEDSNDSWDPARRPDLPGPQQQQGYEPEWPRKEHGNRVTISGGVDEQRDGDDGKSGRCYPSL</sequence>
<evidence type="ECO:0000256" key="5">
    <source>
        <dbReference type="ARBA" id="ARBA00038359"/>
    </source>
</evidence>
<comment type="subcellular location">
    <subcellularLocation>
        <location evidence="1">Membrane</location>
        <topology evidence="1">Multi-pass membrane protein</topology>
    </subcellularLocation>
</comment>
<feature type="transmembrane region" description="Helical" evidence="7">
    <location>
        <begin position="207"/>
        <end position="227"/>
    </location>
</feature>
<proteinExistence type="inferred from homology"/>
<dbReference type="AlphaFoldDB" id="A0AAJ0D9K6"/>
<evidence type="ECO:0000259" key="8">
    <source>
        <dbReference type="Pfam" id="PF20684"/>
    </source>
</evidence>
<feature type="transmembrane region" description="Helical" evidence="7">
    <location>
        <begin position="128"/>
        <end position="152"/>
    </location>
</feature>
<evidence type="ECO:0000313" key="9">
    <source>
        <dbReference type="EMBL" id="KAK3049758.1"/>
    </source>
</evidence>
<feature type="compositionally biased region" description="Polar residues" evidence="6">
    <location>
        <begin position="276"/>
        <end position="301"/>
    </location>
</feature>
<evidence type="ECO:0000313" key="10">
    <source>
        <dbReference type="Proteomes" id="UP001271007"/>
    </source>
</evidence>
<dbReference type="Pfam" id="PF20684">
    <property type="entry name" value="Fung_rhodopsin"/>
    <property type="match status" value="1"/>
</dbReference>
<evidence type="ECO:0000256" key="4">
    <source>
        <dbReference type="ARBA" id="ARBA00023136"/>
    </source>
</evidence>
<evidence type="ECO:0000256" key="6">
    <source>
        <dbReference type="SAM" id="MobiDB-lite"/>
    </source>
</evidence>
<keyword evidence="4 7" id="KW-0472">Membrane</keyword>
<evidence type="ECO:0000256" key="2">
    <source>
        <dbReference type="ARBA" id="ARBA00022692"/>
    </source>
</evidence>
<comment type="similarity">
    <text evidence="5">Belongs to the SAT4 family.</text>
</comment>
<feature type="region of interest" description="Disordered" evidence="6">
    <location>
        <begin position="272"/>
        <end position="304"/>
    </location>
</feature>
<feature type="transmembrane region" description="Helical" evidence="7">
    <location>
        <begin position="14"/>
        <end position="31"/>
    </location>
</feature>
<feature type="transmembrane region" description="Helical" evidence="7">
    <location>
        <begin position="43"/>
        <end position="63"/>
    </location>
</feature>
<keyword evidence="3 7" id="KW-1133">Transmembrane helix</keyword>
<name>A0AAJ0D9K6_9PEZI</name>
<comment type="caution">
    <text evidence="9">The sequence shown here is derived from an EMBL/GenBank/DDBJ whole genome shotgun (WGS) entry which is preliminary data.</text>
</comment>
<feature type="compositionally biased region" description="Polar residues" evidence="6">
    <location>
        <begin position="319"/>
        <end position="340"/>
    </location>
</feature>
<dbReference type="PANTHER" id="PTHR33048">
    <property type="entry name" value="PTH11-LIKE INTEGRAL MEMBRANE PROTEIN (AFU_ORTHOLOGUE AFUA_5G11245)"/>
    <property type="match status" value="1"/>
</dbReference>
<dbReference type="EMBL" id="JAWDJX010000037">
    <property type="protein sequence ID" value="KAK3049758.1"/>
    <property type="molecule type" value="Genomic_DNA"/>
</dbReference>
<dbReference type="InterPro" id="IPR052337">
    <property type="entry name" value="SAT4-like"/>
</dbReference>
<reference evidence="9" key="1">
    <citation type="submission" date="2023-04" db="EMBL/GenBank/DDBJ databases">
        <title>Black Yeasts Isolated from many extreme environments.</title>
        <authorList>
            <person name="Coleine C."/>
            <person name="Stajich J.E."/>
            <person name="Selbmann L."/>
        </authorList>
    </citation>
    <scope>NUCLEOTIDE SEQUENCE</scope>
    <source>
        <strain evidence="9">CCFEE 5312</strain>
    </source>
</reference>
<feature type="domain" description="Rhodopsin" evidence="8">
    <location>
        <begin position="27"/>
        <end position="263"/>
    </location>
</feature>
<feature type="compositionally biased region" description="Basic and acidic residues" evidence="6">
    <location>
        <begin position="434"/>
        <end position="444"/>
    </location>
</feature>
<gene>
    <name evidence="9" type="ORF">LTR09_008934</name>
</gene>
<feature type="region of interest" description="Disordered" evidence="6">
    <location>
        <begin position="319"/>
        <end position="351"/>
    </location>
</feature>
<dbReference type="Proteomes" id="UP001271007">
    <property type="component" value="Unassembled WGS sequence"/>
</dbReference>